<keyword evidence="2" id="KW-1185">Reference proteome</keyword>
<accession>A0ABX5J0B7</accession>
<comment type="caution">
    <text evidence="1">The sequence shown here is derived from an EMBL/GenBank/DDBJ whole genome shotgun (WGS) entry which is preliminary data.</text>
</comment>
<dbReference type="Proteomes" id="UP000241895">
    <property type="component" value="Unassembled WGS sequence"/>
</dbReference>
<sequence>MVIAWMVMAWRSDSAPVLLELLGEPTPELIDSQKMLKTVIDPASSLFEIEVPKSIKQVDIRAQCHYLMSFHRVDSLSKTQQKGLLSIMQGKAMEWRTKTKRSGVDLSVRCAVMLNSSESVVTYAPLSDATLSIELDDAGGGKSQNAVEDRSMAERTIIHGLLQIFGYVNQFWSHVENDRQCDRYGGLRDLCRIGVLVADALGRDTAEFWQQLDANQQSRRDYELEENPVAMAVKRLIDASEDGRIEATVKDWLVLLDGYRPEPDPSGSWPVTSRGLAAKFKQSRALLATFGVQLVPLEKRGPYGRWRASCDASRQK</sequence>
<dbReference type="EMBL" id="PXNS01000004">
    <property type="protein sequence ID" value="PTL95158.1"/>
    <property type="molecule type" value="Genomic_DNA"/>
</dbReference>
<evidence type="ECO:0000313" key="1">
    <source>
        <dbReference type="EMBL" id="PTL95158.1"/>
    </source>
</evidence>
<gene>
    <name evidence="1" type="ORF">C6W88_07375</name>
</gene>
<organism evidence="1 2">
    <name type="scientific">Halomonas litopenaei</name>
    <dbReference type="NCBI Taxonomy" id="2109328"/>
    <lineage>
        <taxon>Bacteria</taxon>
        <taxon>Pseudomonadati</taxon>
        <taxon>Pseudomonadota</taxon>
        <taxon>Gammaproteobacteria</taxon>
        <taxon>Oceanospirillales</taxon>
        <taxon>Halomonadaceae</taxon>
        <taxon>Halomonas</taxon>
    </lineage>
</organism>
<evidence type="ECO:0000313" key="2">
    <source>
        <dbReference type="Proteomes" id="UP000241895"/>
    </source>
</evidence>
<name>A0ABX5J0B7_9GAMM</name>
<reference evidence="1 2" key="1">
    <citation type="submission" date="2018-03" db="EMBL/GenBank/DDBJ databases">
        <authorList>
            <person name="Zhou J."/>
            <person name="Li X."/>
            <person name="Xue M."/>
            <person name="Yin J."/>
        </authorList>
    </citation>
    <scope>NUCLEOTIDE SEQUENCE [LARGE SCALE GENOMIC DNA]</scope>
    <source>
        <strain evidence="1 2">SYSU ZJ2214</strain>
    </source>
</reference>
<proteinExistence type="predicted"/>
<protein>
    <submittedName>
        <fullName evidence="1">Uncharacterized protein</fullName>
    </submittedName>
</protein>